<dbReference type="RefSeq" id="XP_038066228.1">
    <property type="nucleotide sequence ID" value="XM_038210300.1"/>
</dbReference>
<dbReference type="SUPFAM" id="SSF75011">
    <property type="entry name" value="3-carboxy-cis,cis-mucoante lactonizing enzyme"/>
    <property type="match status" value="1"/>
</dbReference>
<feature type="repeat" description="NHL" evidence="3">
    <location>
        <begin position="409"/>
        <end position="449"/>
    </location>
</feature>
<keyword evidence="2" id="KW-0479">Metal-binding</keyword>
<feature type="coiled-coil region" evidence="4">
    <location>
        <begin position="282"/>
        <end position="313"/>
    </location>
</feature>
<sequence length="668" mass="73411">MTDINEAKTSGTGKLNMDGIQDLTLRELSQELSYEWEALASFLGMKVAETSVLKMDFPGQTENQVFNMLIRWRQKQEPTVDQVAVLSAALIKAKRTDLAVKLQGPRSSNITSQPQGAVGQNVEHTSHSTSDEKSTGSKPLPDQHSLLPGRSHESSNGQQEVSGLSEKGTDKLTANTVNTEHREAAENRRPKEAYCSCSKHKGETVKFMCITCQEVICSQCADKEHCKPRHHCLSCETASEKYRLLLANKIPVLDEQVKEIKNFLKEASQVRTDFENKFFKTVKEVQERAASVIAEVKAEENRLIEEAKKLEQNRSKTFHDQEKRATVLLGTRQHALETASDVAKVGPHPEFLSQYLMVSNVIDMVNGQHCPKGDPRLSYLSFTASAVDGVGISLGRLELGGRWVMRREFGSKGSGPGEFQLAKGIAARQAGEIEVADYINKRVVVLSTEGEVLRTIPTQGVPRDIAALRTHLAVVDDANHVQLYGRYNFMTASVVGKKRCDFRSVAVKTDGTVVVGDVNRSILTEHFRNDGAPKRTVSLKIKPYFIAVDVGTHSPAAQRERVVVSSGFQKEVHVVDSCSEAVLAVIKPQIDGQPVYQCTGVCCDSGGIFVAVSGDERDQGHVHQYDADGAFRACIAQGLHSPQGITFTADGHQLAVADTYSVKIFHKV</sequence>
<feature type="domain" description="Death" evidence="6">
    <location>
        <begin position="21"/>
        <end position="106"/>
    </location>
</feature>
<keyword evidence="4" id="KW-0175">Coiled coil</keyword>
<dbReference type="PROSITE" id="PS51125">
    <property type="entry name" value="NHL"/>
    <property type="match status" value="1"/>
</dbReference>
<feature type="compositionally biased region" description="Basic and acidic residues" evidence="5">
    <location>
        <begin position="179"/>
        <end position="192"/>
    </location>
</feature>
<dbReference type="PANTHER" id="PTHR24104:SF54">
    <property type="entry name" value="E3 UBIQUITIN-PROTEIN LIGASE TRIM32-LIKE"/>
    <property type="match status" value="1"/>
</dbReference>
<evidence type="ECO:0000259" key="6">
    <source>
        <dbReference type="PROSITE" id="PS50017"/>
    </source>
</evidence>
<keyword evidence="9" id="KW-1185">Reference proteome</keyword>
<dbReference type="PROSITE" id="PS50119">
    <property type="entry name" value="ZF_BBOX"/>
    <property type="match status" value="1"/>
</dbReference>
<dbReference type="GO" id="GO:0000209">
    <property type="term" value="P:protein polyubiquitination"/>
    <property type="evidence" value="ECO:0007669"/>
    <property type="project" value="TreeGrafter"/>
</dbReference>
<dbReference type="InterPro" id="IPR001258">
    <property type="entry name" value="NHL_repeat"/>
</dbReference>
<dbReference type="Gene3D" id="1.10.533.10">
    <property type="entry name" value="Death Domain, Fas"/>
    <property type="match status" value="1"/>
</dbReference>
<dbReference type="AlphaFoldDB" id="A0A914ARE5"/>
<evidence type="ECO:0000256" key="1">
    <source>
        <dbReference type="ARBA" id="ARBA00022737"/>
    </source>
</evidence>
<dbReference type="Gene3D" id="3.30.160.60">
    <property type="entry name" value="Classic Zinc Finger"/>
    <property type="match status" value="1"/>
</dbReference>
<feature type="region of interest" description="Disordered" evidence="5">
    <location>
        <begin position="104"/>
        <end position="192"/>
    </location>
</feature>
<evidence type="ECO:0000256" key="3">
    <source>
        <dbReference type="PROSITE-ProRule" id="PRU00504"/>
    </source>
</evidence>
<keyword evidence="2" id="KW-0862">Zinc</keyword>
<dbReference type="PANTHER" id="PTHR24104">
    <property type="entry name" value="E3 UBIQUITIN-PROTEIN LIGASE NHLRC1-RELATED"/>
    <property type="match status" value="1"/>
</dbReference>
<dbReference type="Gene3D" id="2.120.10.30">
    <property type="entry name" value="TolB, C-terminal domain"/>
    <property type="match status" value="1"/>
</dbReference>
<dbReference type="OrthoDB" id="6152367at2759"/>
<evidence type="ECO:0000256" key="5">
    <source>
        <dbReference type="SAM" id="MobiDB-lite"/>
    </source>
</evidence>
<evidence type="ECO:0000256" key="4">
    <source>
        <dbReference type="SAM" id="Coils"/>
    </source>
</evidence>
<organism evidence="8 9">
    <name type="scientific">Patiria miniata</name>
    <name type="common">Bat star</name>
    <name type="synonym">Asterina miniata</name>
    <dbReference type="NCBI Taxonomy" id="46514"/>
    <lineage>
        <taxon>Eukaryota</taxon>
        <taxon>Metazoa</taxon>
        <taxon>Echinodermata</taxon>
        <taxon>Eleutherozoa</taxon>
        <taxon>Asterozoa</taxon>
        <taxon>Asteroidea</taxon>
        <taxon>Valvatacea</taxon>
        <taxon>Valvatida</taxon>
        <taxon>Asterinidae</taxon>
        <taxon>Patiria</taxon>
    </lineage>
</organism>
<dbReference type="GO" id="GO:0043161">
    <property type="term" value="P:proteasome-mediated ubiquitin-dependent protein catabolic process"/>
    <property type="evidence" value="ECO:0007669"/>
    <property type="project" value="TreeGrafter"/>
</dbReference>
<dbReference type="InterPro" id="IPR000315">
    <property type="entry name" value="Znf_B-box"/>
</dbReference>
<evidence type="ECO:0000313" key="9">
    <source>
        <dbReference type="Proteomes" id="UP000887568"/>
    </source>
</evidence>
<dbReference type="Proteomes" id="UP000887568">
    <property type="component" value="Unplaced"/>
</dbReference>
<name>A0A914ARE5_PATMI</name>
<dbReference type="InterPro" id="IPR011042">
    <property type="entry name" value="6-blade_b-propeller_TolB-like"/>
</dbReference>
<dbReference type="InterPro" id="IPR050952">
    <property type="entry name" value="TRIM-NHL_E3_ligases"/>
</dbReference>
<dbReference type="OMA" id="GFQKEVH"/>
<proteinExistence type="predicted"/>
<dbReference type="EnsemblMetazoa" id="XM_038210300.1">
    <property type="protein sequence ID" value="XP_038066228.1"/>
    <property type="gene ID" value="LOC119736256"/>
</dbReference>
<evidence type="ECO:0000259" key="7">
    <source>
        <dbReference type="PROSITE" id="PS50119"/>
    </source>
</evidence>
<dbReference type="PROSITE" id="PS50017">
    <property type="entry name" value="DEATH_DOMAIN"/>
    <property type="match status" value="1"/>
</dbReference>
<feature type="compositionally biased region" description="Polar residues" evidence="5">
    <location>
        <begin position="105"/>
        <end position="115"/>
    </location>
</feature>
<dbReference type="GO" id="GO:0061630">
    <property type="term" value="F:ubiquitin protein ligase activity"/>
    <property type="evidence" value="ECO:0007669"/>
    <property type="project" value="TreeGrafter"/>
</dbReference>
<dbReference type="SUPFAM" id="SSF47986">
    <property type="entry name" value="DEATH domain"/>
    <property type="match status" value="1"/>
</dbReference>
<protein>
    <recommendedName>
        <fullName evidence="10">B box-type domain-containing protein</fullName>
    </recommendedName>
</protein>
<dbReference type="GO" id="GO:0008270">
    <property type="term" value="F:zinc ion binding"/>
    <property type="evidence" value="ECO:0007669"/>
    <property type="project" value="UniProtKB-KW"/>
</dbReference>
<dbReference type="GeneID" id="119736256"/>
<keyword evidence="1" id="KW-0677">Repeat</keyword>
<evidence type="ECO:0000313" key="8">
    <source>
        <dbReference type="EnsemblMetazoa" id="XP_038066228.1"/>
    </source>
</evidence>
<accession>A0A914ARE5</accession>
<evidence type="ECO:0008006" key="10">
    <source>
        <dbReference type="Google" id="ProtNLM"/>
    </source>
</evidence>
<evidence type="ECO:0000256" key="2">
    <source>
        <dbReference type="PROSITE-ProRule" id="PRU00024"/>
    </source>
</evidence>
<dbReference type="Pfam" id="PF00531">
    <property type="entry name" value="Death"/>
    <property type="match status" value="1"/>
</dbReference>
<dbReference type="InterPro" id="IPR011029">
    <property type="entry name" value="DEATH-like_dom_sf"/>
</dbReference>
<dbReference type="InterPro" id="IPR000488">
    <property type="entry name" value="Death_dom"/>
</dbReference>
<keyword evidence="2" id="KW-0863">Zinc-finger</keyword>
<dbReference type="GO" id="GO:0007165">
    <property type="term" value="P:signal transduction"/>
    <property type="evidence" value="ECO:0007669"/>
    <property type="project" value="InterPro"/>
</dbReference>
<reference evidence="8" key="1">
    <citation type="submission" date="2022-11" db="UniProtKB">
        <authorList>
            <consortium name="EnsemblMetazoa"/>
        </authorList>
    </citation>
    <scope>IDENTIFICATION</scope>
</reference>
<dbReference type="SUPFAM" id="SSF57845">
    <property type="entry name" value="B-box zinc-binding domain"/>
    <property type="match status" value="1"/>
</dbReference>
<feature type="domain" description="B box-type" evidence="7">
    <location>
        <begin position="197"/>
        <end position="231"/>
    </location>
</feature>
<feature type="compositionally biased region" description="Basic and acidic residues" evidence="5">
    <location>
        <begin position="124"/>
        <end position="135"/>
    </location>
</feature>